<evidence type="ECO:0000256" key="6">
    <source>
        <dbReference type="ARBA" id="ARBA00022617"/>
    </source>
</evidence>
<comment type="caution">
    <text evidence="15">The sequence shown here is derived from an EMBL/GenBank/DDBJ whole genome shotgun (WGS) entry which is preliminary data.</text>
</comment>
<feature type="transmembrane region" description="Helical" evidence="14">
    <location>
        <begin position="56"/>
        <end position="77"/>
    </location>
</feature>
<reference evidence="16" key="1">
    <citation type="journal article" date="2019" name="Int. J. Syst. Evol. Microbiol.">
        <title>The Global Catalogue of Microorganisms (GCM) 10K type strain sequencing project: providing services to taxonomists for standard genome sequencing and annotation.</title>
        <authorList>
            <consortium name="The Broad Institute Genomics Platform"/>
            <consortium name="The Broad Institute Genome Sequencing Center for Infectious Disease"/>
            <person name="Wu L."/>
            <person name="Ma J."/>
        </authorList>
    </citation>
    <scope>NUCLEOTIDE SEQUENCE [LARGE SCALE GENOMIC DNA]</scope>
    <source>
        <strain evidence="16">KCTC 52127</strain>
    </source>
</reference>
<dbReference type="EC" id="1.3.99.-" evidence="14"/>
<comment type="subunit">
    <text evidence="14">Homodimer.</text>
</comment>
<evidence type="ECO:0000256" key="10">
    <source>
        <dbReference type="ARBA" id="ARBA00023002"/>
    </source>
</evidence>
<evidence type="ECO:0000256" key="14">
    <source>
        <dbReference type="HAMAP-Rule" id="MF_02239"/>
    </source>
</evidence>
<comment type="subcellular location">
    <subcellularLocation>
        <location evidence="1 14">Cell membrane</location>
        <topology evidence="1 14">Multi-pass membrane protein</topology>
    </subcellularLocation>
</comment>
<comment type="similarity">
    <text evidence="3 14">Belongs to the HemJ family.</text>
</comment>
<evidence type="ECO:0000313" key="16">
    <source>
        <dbReference type="Proteomes" id="UP001597508"/>
    </source>
</evidence>
<evidence type="ECO:0000256" key="1">
    <source>
        <dbReference type="ARBA" id="ARBA00004651"/>
    </source>
</evidence>
<evidence type="ECO:0000256" key="12">
    <source>
        <dbReference type="ARBA" id="ARBA00023136"/>
    </source>
</evidence>
<comment type="catalytic activity">
    <reaction evidence="13 14">
        <text>protoporphyrinogen IX + 3 A = protoporphyrin IX + 3 AH2</text>
        <dbReference type="Rhea" id="RHEA:62000"/>
        <dbReference type="ChEBI" id="CHEBI:13193"/>
        <dbReference type="ChEBI" id="CHEBI:17499"/>
        <dbReference type="ChEBI" id="CHEBI:57306"/>
        <dbReference type="ChEBI" id="CHEBI:57307"/>
    </reaction>
</comment>
<keyword evidence="12 14" id="KW-0472">Membrane</keyword>
<evidence type="ECO:0000256" key="11">
    <source>
        <dbReference type="ARBA" id="ARBA00023004"/>
    </source>
</evidence>
<comment type="function">
    <text evidence="14">Catalyzes the oxidation of protoporphyrinogen IX to protoporphyrin IX.</text>
</comment>
<keyword evidence="16" id="KW-1185">Reference proteome</keyword>
<feature type="binding site" description="axial binding residue" evidence="14">
    <location>
        <position position="10"/>
    </location>
    <ligand>
        <name>heme</name>
        <dbReference type="ChEBI" id="CHEBI:30413"/>
    </ligand>
    <ligandPart>
        <name>Fe</name>
        <dbReference type="ChEBI" id="CHEBI:18248"/>
    </ligandPart>
</feature>
<gene>
    <name evidence="15" type="ORF">ACFSRZ_02135</name>
</gene>
<keyword evidence="9 14" id="KW-1133">Transmembrane helix</keyword>
<evidence type="ECO:0000256" key="4">
    <source>
        <dbReference type="ARBA" id="ARBA00017504"/>
    </source>
</evidence>
<name>A0ABW5LS04_9FLAO</name>
<keyword evidence="11 14" id="KW-0408">Iron</keyword>
<evidence type="ECO:0000256" key="5">
    <source>
        <dbReference type="ARBA" id="ARBA00022475"/>
    </source>
</evidence>
<dbReference type="Proteomes" id="UP001597508">
    <property type="component" value="Unassembled WGS sequence"/>
</dbReference>
<feature type="transmembrane region" description="Helical" evidence="14">
    <location>
        <begin position="6"/>
        <end position="29"/>
    </location>
</feature>
<keyword evidence="8 14" id="KW-0479">Metal-binding</keyword>
<evidence type="ECO:0000256" key="2">
    <source>
        <dbReference type="ARBA" id="ARBA00005073"/>
    </source>
</evidence>
<feature type="transmembrane region" description="Helical" evidence="14">
    <location>
        <begin position="150"/>
        <end position="171"/>
    </location>
</feature>
<dbReference type="InterPro" id="IPR005265">
    <property type="entry name" value="HemJ-like"/>
</dbReference>
<evidence type="ECO:0000256" key="3">
    <source>
        <dbReference type="ARBA" id="ARBA00006501"/>
    </source>
</evidence>
<accession>A0ABW5LS04</accession>
<dbReference type="Pfam" id="PF03653">
    <property type="entry name" value="UPF0093"/>
    <property type="match status" value="1"/>
</dbReference>
<organism evidence="15 16">
    <name type="scientific">Pseudotenacibaculum haliotis</name>
    <dbReference type="NCBI Taxonomy" id="1862138"/>
    <lineage>
        <taxon>Bacteria</taxon>
        <taxon>Pseudomonadati</taxon>
        <taxon>Bacteroidota</taxon>
        <taxon>Flavobacteriia</taxon>
        <taxon>Flavobacteriales</taxon>
        <taxon>Flavobacteriaceae</taxon>
        <taxon>Pseudotenacibaculum</taxon>
    </lineage>
</organism>
<feature type="transmembrane region" description="Helical" evidence="14">
    <location>
        <begin position="83"/>
        <end position="105"/>
    </location>
</feature>
<keyword evidence="7 14" id="KW-0812">Transmembrane</keyword>
<proteinExistence type="inferred from homology"/>
<feature type="binding site" description="axial binding residue" evidence="14">
    <location>
        <position position="91"/>
    </location>
    <ligand>
        <name>heme</name>
        <dbReference type="ChEBI" id="CHEBI:30413"/>
    </ligand>
    <ligandPart>
        <name>Fe</name>
        <dbReference type="ChEBI" id="CHEBI:18248"/>
    </ligandPart>
</feature>
<dbReference type="RefSeq" id="WP_379664872.1">
    <property type="nucleotide sequence ID" value="NZ_JBHULH010000001.1"/>
</dbReference>
<keyword evidence="5 14" id="KW-1003">Cell membrane</keyword>
<protein>
    <recommendedName>
        <fullName evidence="4 14">Protoporphyrinogen IX oxidase</fullName>
        <shortName evidence="14">PPO</shortName>
        <ecNumber evidence="14">1.3.99.-</ecNumber>
    </recommendedName>
</protein>
<dbReference type="PANTHER" id="PTHR40255:SF1">
    <property type="entry name" value="PROTOPORPHYRINOGEN IX OXIDASE"/>
    <property type="match status" value="1"/>
</dbReference>
<evidence type="ECO:0000256" key="8">
    <source>
        <dbReference type="ARBA" id="ARBA00022723"/>
    </source>
</evidence>
<keyword evidence="10 14" id="KW-0560">Oxidoreductase</keyword>
<dbReference type="PANTHER" id="PTHR40255">
    <property type="entry name" value="UPF0093 MEMBRANE PROTEIN SLR1790"/>
    <property type="match status" value="1"/>
</dbReference>
<dbReference type="EMBL" id="JBHULH010000001">
    <property type="protein sequence ID" value="MFD2566152.1"/>
    <property type="molecule type" value="Genomic_DNA"/>
</dbReference>
<evidence type="ECO:0000256" key="9">
    <source>
        <dbReference type="ARBA" id="ARBA00022989"/>
    </source>
</evidence>
<keyword evidence="6 14" id="KW-0349">Heme</keyword>
<comment type="pathway">
    <text evidence="2 14">Porphyrin-containing compound metabolism; protoporphyrin-IX biosynthesis; protoporphyrin-IX from protoporphyrinogen-IX: step 1/1.</text>
</comment>
<evidence type="ECO:0000313" key="15">
    <source>
        <dbReference type="EMBL" id="MFD2566152.1"/>
    </source>
</evidence>
<dbReference type="HAMAP" id="MF_02239">
    <property type="entry name" value="HemJ"/>
    <property type="match status" value="1"/>
</dbReference>
<feature type="transmembrane region" description="Helical" evidence="14">
    <location>
        <begin position="126"/>
        <end position="144"/>
    </location>
</feature>
<evidence type="ECO:0000256" key="13">
    <source>
        <dbReference type="ARBA" id="ARBA00048390"/>
    </source>
</evidence>
<comment type="cofactor">
    <cofactor evidence="14">
        <name>heme b</name>
        <dbReference type="ChEBI" id="CHEBI:60344"/>
    </cofactor>
    <text evidence="14">Binds 1 heme b (iron(II)-protoporphyrin IX) group per subunit.</text>
</comment>
<evidence type="ECO:0000256" key="7">
    <source>
        <dbReference type="ARBA" id="ARBA00022692"/>
    </source>
</evidence>
<sequence length="200" mass="23989">MDFQYIKALHIIFVITWFAGLFYIVRLFIYHIEAEQKEEPAKGILQTQYKLMSKRLWYIITWPSAILASIFAFWMLIREPSYLSMGWMHVKLSFVIALYFYHYACHVIFKQLQNDVIKYTSFKLRIWNEVATILLFAIVFIVVLKSAMSWIWGVVGIVLFGVLLMLSIKLYKRIREKKNWEKFEDEFLEDKESTPKKSDE</sequence>